<dbReference type="InterPro" id="IPR006439">
    <property type="entry name" value="HAD-SF_hydro_IA"/>
</dbReference>
<dbReference type="SUPFAM" id="SSF56784">
    <property type="entry name" value="HAD-like"/>
    <property type="match status" value="1"/>
</dbReference>
<sequence>MRRLIPGSDAHRRRASGVPAPMTREGISVTRLRAVLFDLDGVLTPTAELHMRAWERLFAPFCEARGLASYTSADYFAHIDGKPRYDGVATFLASRGVELPRGTSDDAPGEGTVCALGNRKDTIVNELFVTEGIAPYPGSVRFLDDVTAAGAEVAVVSSSRNTPAVLAAAGLADRFEVVVDGNVAATEGLAGKPAPDTYQRAAELLGVPAAHAVVVEDALSGVQAGAAGSFGLVLGVDRGVGADALRAHGAQLVVADLGDLDASVLDTPAGQAGHDAGPGEDRRA</sequence>
<keyword evidence="7" id="KW-0378">Hydrolase</keyword>
<dbReference type="EMBL" id="BAAAPM010000002">
    <property type="protein sequence ID" value="GAA1708743.1"/>
    <property type="molecule type" value="Genomic_DNA"/>
</dbReference>
<comment type="similarity">
    <text evidence="2">Belongs to the HAD-like hydrolase superfamily. CbbY/CbbZ/Gph/YieH family.</text>
</comment>
<dbReference type="InterPro" id="IPR036412">
    <property type="entry name" value="HAD-like_sf"/>
</dbReference>
<protein>
    <submittedName>
        <fullName evidence="7">Beta-phosphoglucomutase family hydrolase</fullName>
    </submittedName>
</protein>
<dbReference type="InterPro" id="IPR023198">
    <property type="entry name" value="PGP-like_dom2"/>
</dbReference>
<evidence type="ECO:0000256" key="5">
    <source>
        <dbReference type="ARBA" id="ARBA00023277"/>
    </source>
</evidence>
<keyword evidence="8" id="KW-1185">Reference proteome</keyword>
<dbReference type="InterPro" id="IPR051600">
    <property type="entry name" value="Beta-PGM-like"/>
</dbReference>
<dbReference type="Pfam" id="PF00702">
    <property type="entry name" value="Hydrolase"/>
    <property type="match status" value="1"/>
</dbReference>
<evidence type="ECO:0000256" key="3">
    <source>
        <dbReference type="ARBA" id="ARBA00022723"/>
    </source>
</evidence>
<evidence type="ECO:0000256" key="6">
    <source>
        <dbReference type="SAM" id="MobiDB-lite"/>
    </source>
</evidence>
<accession>A0ABN2INX0</accession>
<dbReference type="Gene3D" id="1.10.150.240">
    <property type="entry name" value="Putative phosphatase, domain 2"/>
    <property type="match status" value="1"/>
</dbReference>
<dbReference type="GO" id="GO:0016787">
    <property type="term" value="F:hydrolase activity"/>
    <property type="evidence" value="ECO:0007669"/>
    <property type="project" value="UniProtKB-KW"/>
</dbReference>
<organism evidence="7 8">
    <name type="scientific">Isoptericola hypogeus</name>
    <dbReference type="NCBI Taxonomy" id="300179"/>
    <lineage>
        <taxon>Bacteria</taxon>
        <taxon>Bacillati</taxon>
        <taxon>Actinomycetota</taxon>
        <taxon>Actinomycetes</taxon>
        <taxon>Micrococcales</taxon>
        <taxon>Promicromonosporaceae</taxon>
        <taxon>Isoptericola</taxon>
    </lineage>
</organism>
<dbReference type="PANTHER" id="PTHR46193">
    <property type="entry name" value="6-PHOSPHOGLUCONATE PHOSPHATASE"/>
    <property type="match status" value="1"/>
</dbReference>
<name>A0ABN2INX0_9MICO</name>
<dbReference type="SFLD" id="SFLDG01129">
    <property type="entry name" value="C1.5:_HAD__Beta-PGM__Phosphata"/>
    <property type="match status" value="1"/>
</dbReference>
<keyword evidence="5" id="KW-0119">Carbohydrate metabolism</keyword>
<dbReference type="PANTHER" id="PTHR46193:SF18">
    <property type="entry name" value="HEXITOL PHOSPHATASE B"/>
    <property type="match status" value="1"/>
</dbReference>
<proteinExistence type="inferred from homology"/>
<feature type="region of interest" description="Disordered" evidence="6">
    <location>
        <begin position="1"/>
        <end position="21"/>
    </location>
</feature>
<keyword evidence="4" id="KW-0460">Magnesium</keyword>
<comment type="caution">
    <text evidence="7">The sequence shown here is derived from an EMBL/GenBank/DDBJ whole genome shotgun (WGS) entry which is preliminary data.</text>
</comment>
<evidence type="ECO:0000256" key="2">
    <source>
        <dbReference type="ARBA" id="ARBA00006171"/>
    </source>
</evidence>
<dbReference type="Gene3D" id="3.40.50.1000">
    <property type="entry name" value="HAD superfamily/HAD-like"/>
    <property type="match status" value="1"/>
</dbReference>
<reference evidence="7 8" key="1">
    <citation type="journal article" date="2019" name="Int. J. Syst. Evol. Microbiol.">
        <title>The Global Catalogue of Microorganisms (GCM) 10K type strain sequencing project: providing services to taxonomists for standard genome sequencing and annotation.</title>
        <authorList>
            <consortium name="The Broad Institute Genomics Platform"/>
            <consortium name="The Broad Institute Genome Sequencing Center for Infectious Disease"/>
            <person name="Wu L."/>
            <person name="Ma J."/>
        </authorList>
    </citation>
    <scope>NUCLEOTIDE SEQUENCE [LARGE SCALE GENOMIC DNA]</scope>
    <source>
        <strain evidence="7 8">JCM 15589</strain>
    </source>
</reference>
<evidence type="ECO:0000313" key="8">
    <source>
        <dbReference type="Proteomes" id="UP001501138"/>
    </source>
</evidence>
<comment type="cofactor">
    <cofactor evidence="1">
        <name>Mg(2+)</name>
        <dbReference type="ChEBI" id="CHEBI:18420"/>
    </cofactor>
</comment>
<dbReference type="InterPro" id="IPR023214">
    <property type="entry name" value="HAD_sf"/>
</dbReference>
<dbReference type="NCBIfam" id="TIGR01509">
    <property type="entry name" value="HAD-SF-IA-v3"/>
    <property type="match status" value="1"/>
</dbReference>
<keyword evidence="3" id="KW-0479">Metal-binding</keyword>
<gene>
    <name evidence="7" type="ORF">GCM10009809_01190</name>
</gene>
<evidence type="ECO:0000256" key="1">
    <source>
        <dbReference type="ARBA" id="ARBA00001946"/>
    </source>
</evidence>
<dbReference type="Proteomes" id="UP001501138">
    <property type="component" value="Unassembled WGS sequence"/>
</dbReference>
<dbReference type="SFLD" id="SFLDS00003">
    <property type="entry name" value="Haloacid_Dehalogenase"/>
    <property type="match status" value="1"/>
</dbReference>
<evidence type="ECO:0000256" key="4">
    <source>
        <dbReference type="ARBA" id="ARBA00022842"/>
    </source>
</evidence>
<evidence type="ECO:0000313" key="7">
    <source>
        <dbReference type="EMBL" id="GAA1708743.1"/>
    </source>
</evidence>